<evidence type="ECO:0000256" key="4">
    <source>
        <dbReference type="ARBA" id="ARBA00022475"/>
    </source>
</evidence>
<feature type="transmembrane region" description="Helical" evidence="8">
    <location>
        <begin position="375"/>
        <end position="396"/>
    </location>
</feature>
<comment type="subcellular location">
    <subcellularLocation>
        <location evidence="1">Cell membrane</location>
        <topology evidence="1">Multi-pass membrane protein</topology>
    </subcellularLocation>
</comment>
<evidence type="ECO:0000259" key="9">
    <source>
        <dbReference type="PROSITE" id="PS51012"/>
    </source>
</evidence>
<dbReference type="PROSITE" id="PS51012">
    <property type="entry name" value="ABC_TM2"/>
    <property type="match status" value="1"/>
</dbReference>
<dbReference type="Pfam" id="PF12698">
    <property type="entry name" value="ABC2_membrane_3"/>
    <property type="match status" value="1"/>
</dbReference>
<feature type="transmembrane region" description="Helical" evidence="8">
    <location>
        <begin position="21"/>
        <end position="43"/>
    </location>
</feature>
<evidence type="ECO:0000256" key="7">
    <source>
        <dbReference type="ARBA" id="ARBA00023136"/>
    </source>
</evidence>
<dbReference type="RefSeq" id="WP_018707783.1">
    <property type="nucleotide sequence ID" value="NZ_BOQT01000009.1"/>
</dbReference>
<dbReference type="EMBL" id="BOQT01000009">
    <property type="protein sequence ID" value="GIN21445.1"/>
    <property type="molecule type" value="Genomic_DNA"/>
</dbReference>
<organism evidence="10 11">
    <name type="scientific">Siminovitchia fordii</name>
    <dbReference type="NCBI Taxonomy" id="254759"/>
    <lineage>
        <taxon>Bacteria</taxon>
        <taxon>Bacillati</taxon>
        <taxon>Bacillota</taxon>
        <taxon>Bacilli</taxon>
        <taxon>Bacillales</taxon>
        <taxon>Bacillaceae</taxon>
        <taxon>Siminovitchia</taxon>
    </lineage>
</organism>
<accession>A0ABQ4K6T2</accession>
<dbReference type="PANTHER" id="PTHR30294:SF48">
    <property type="entry name" value="LINEARMYCIN RESISTANCE PERMEASE PROTEIN LNRM"/>
    <property type="match status" value="1"/>
</dbReference>
<feature type="transmembrane region" description="Helical" evidence="8">
    <location>
        <begin position="212"/>
        <end position="230"/>
    </location>
</feature>
<dbReference type="PANTHER" id="PTHR30294">
    <property type="entry name" value="MEMBRANE COMPONENT OF ABC TRANSPORTER YHHJ-RELATED"/>
    <property type="match status" value="1"/>
</dbReference>
<keyword evidence="6 8" id="KW-1133">Transmembrane helix</keyword>
<evidence type="ECO:0000256" key="2">
    <source>
        <dbReference type="ARBA" id="ARBA00007783"/>
    </source>
</evidence>
<proteinExistence type="inferred from homology"/>
<reference evidence="10 11" key="1">
    <citation type="submission" date="2021-03" db="EMBL/GenBank/DDBJ databases">
        <title>Antimicrobial resistance genes in bacteria isolated from Japanese honey, and their potential for conferring macrolide and lincosamide resistance in the American foulbrood pathogen Paenibacillus larvae.</title>
        <authorList>
            <person name="Okamoto M."/>
            <person name="Kumagai M."/>
            <person name="Kanamori H."/>
            <person name="Takamatsu D."/>
        </authorList>
    </citation>
    <scope>NUCLEOTIDE SEQUENCE [LARGE SCALE GENOMIC DNA]</scope>
    <source>
        <strain evidence="10 11">J1TS3</strain>
    </source>
</reference>
<name>A0ABQ4K6T2_9BACI</name>
<evidence type="ECO:0000256" key="8">
    <source>
        <dbReference type="SAM" id="Phobius"/>
    </source>
</evidence>
<comment type="caution">
    <text evidence="10">The sequence shown here is derived from an EMBL/GenBank/DDBJ whole genome shotgun (WGS) entry which is preliminary data.</text>
</comment>
<feature type="transmembrane region" description="Helical" evidence="8">
    <location>
        <begin position="329"/>
        <end position="347"/>
    </location>
</feature>
<keyword evidence="11" id="KW-1185">Reference proteome</keyword>
<evidence type="ECO:0000256" key="6">
    <source>
        <dbReference type="ARBA" id="ARBA00022989"/>
    </source>
</evidence>
<dbReference type="InterPro" id="IPR013525">
    <property type="entry name" value="ABC2_TM"/>
</dbReference>
<feature type="domain" description="ABC transmembrane type-2" evidence="9">
    <location>
        <begin position="178"/>
        <end position="404"/>
    </location>
</feature>
<dbReference type="Proteomes" id="UP000680279">
    <property type="component" value="Unassembled WGS sequence"/>
</dbReference>
<comment type="similarity">
    <text evidence="2">Belongs to the ABC-2 integral membrane protein family.</text>
</comment>
<evidence type="ECO:0000313" key="11">
    <source>
        <dbReference type="Proteomes" id="UP000680279"/>
    </source>
</evidence>
<dbReference type="InterPro" id="IPR047817">
    <property type="entry name" value="ABC2_TM_bact-type"/>
</dbReference>
<protein>
    <submittedName>
        <fullName evidence="10">Transport permease YfiM</fullName>
    </submittedName>
</protein>
<keyword evidence="7 8" id="KW-0472">Membrane</keyword>
<gene>
    <name evidence="10" type="primary">yfiM</name>
    <name evidence="10" type="ORF">J1TS3_25790</name>
</gene>
<evidence type="ECO:0000256" key="3">
    <source>
        <dbReference type="ARBA" id="ARBA00022448"/>
    </source>
</evidence>
<evidence type="ECO:0000256" key="5">
    <source>
        <dbReference type="ARBA" id="ARBA00022692"/>
    </source>
</evidence>
<sequence length="404" mass="42941">MKAFTIANKDMKIRLRDRKGFITLLLMPLVLTAILGSALSGLFSESGSIPDTSVGIVVSADDDLTDQFVNKILQGDELKESIALKEFNSKAALKKAVGQQQVDVGVIIPSGWGEGLMMGEVKEATILSDPEKEIQSTIMKSIMTSFIDRVTSVSIASEVVSKELSSAVPVSDQKVDVVNAVSGLANDLSEIAGAQLNAVTTKEGGKEPISGMQYYAAAMCAMFVLFNVTFGAKSIVQERKTETLARLLSSPIHRSSIITGKFLGTLYFSFLQFLVFVTATHYLFGVSWGSNILQVLVIGLAYSVTVAGFAMIIAGIITEEKTADTVGGIGVQILALLGGSMIPVATFPNSLQQLANIAPNKWALGTLLEIMNGTAWSTLILPVSVLVLSGLLALMVGSLKLRAR</sequence>
<keyword evidence="5 8" id="KW-0812">Transmembrane</keyword>
<dbReference type="InterPro" id="IPR051449">
    <property type="entry name" value="ABC-2_transporter_component"/>
</dbReference>
<evidence type="ECO:0000256" key="1">
    <source>
        <dbReference type="ARBA" id="ARBA00004651"/>
    </source>
</evidence>
<evidence type="ECO:0000313" key="10">
    <source>
        <dbReference type="EMBL" id="GIN21445.1"/>
    </source>
</evidence>
<keyword evidence="4" id="KW-1003">Cell membrane</keyword>
<feature type="transmembrane region" description="Helical" evidence="8">
    <location>
        <begin position="296"/>
        <end position="317"/>
    </location>
</feature>
<keyword evidence="3" id="KW-0813">Transport</keyword>
<feature type="transmembrane region" description="Helical" evidence="8">
    <location>
        <begin position="262"/>
        <end position="284"/>
    </location>
</feature>
<dbReference type="Gene3D" id="3.40.1710.10">
    <property type="entry name" value="abc type-2 transporter like domain"/>
    <property type="match status" value="1"/>
</dbReference>